<name>A0A7C8LJJ9_9FIRM</name>
<dbReference type="RefSeq" id="WP_158741477.1">
    <property type="nucleotide sequence ID" value="NZ_JAFBEP010000010.1"/>
</dbReference>
<comment type="caution">
    <text evidence="2">The sequence shown here is derived from an EMBL/GenBank/DDBJ whole genome shotgun (WGS) entry which is preliminary data.</text>
</comment>
<organism evidence="2 3">
    <name type="scientific">Defluviitalea raffinosedens</name>
    <dbReference type="NCBI Taxonomy" id="1450156"/>
    <lineage>
        <taxon>Bacteria</taxon>
        <taxon>Bacillati</taxon>
        <taxon>Bacillota</taxon>
        <taxon>Clostridia</taxon>
        <taxon>Lachnospirales</taxon>
        <taxon>Defluviitaleaceae</taxon>
        <taxon>Defluviitalea</taxon>
    </lineage>
</organism>
<dbReference type="Pfam" id="PF05103">
    <property type="entry name" value="DivIVA"/>
    <property type="match status" value="1"/>
</dbReference>
<dbReference type="OrthoDB" id="1819677at2"/>
<evidence type="ECO:0000256" key="1">
    <source>
        <dbReference type="SAM" id="Coils"/>
    </source>
</evidence>
<keyword evidence="1" id="KW-0175">Coiled coil</keyword>
<sequence length="167" mass="19306">MKTDFSIVRKGYDPQQVDSYISTLQSQIDNYKEKEQAITQAIVSAQMISDQLISDAKKEAEQIKNDAKCRLSKMKNMLDQAEENLKAFQKEYQKLVSNYLTQFDEKNIHPLIDEIHSIRESLDLKEENIDEKSFEGTQAQNLVEKVNTEFSQGLSKEEMDSLFGKIE</sequence>
<gene>
    <name evidence="2" type="ORF">GND95_12420</name>
</gene>
<reference evidence="2 3" key="1">
    <citation type="submission" date="2019-12" db="EMBL/GenBank/DDBJ databases">
        <title>Defluviitalea raffinosedens, isolated from a biogas fermenter, genome sequencing and characterization.</title>
        <authorList>
            <person name="Rettenmaier R."/>
            <person name="Schneider M."/>
            <person name="Neuhaus K."/>
            <person name="Liebl W."/>
            <person name="Zverlov V."/>
        </authorList>
    </citation>
    <scope>NUCLEOTIDE SEQUENCE [LARGE SCALE GENOMIC DNA]</scope>
    <source>
        <strain evidence="2 3">249c-K6</strain>
    </source>
</reference>
<dbReference type="EMBL" id="WSLF01000015">
    <property type="protein sequence ID" value="KAE9630219.1"/>
    <property type="molecule type" value="Genomic_DNA"/>
</dbReference>
<evidence type="ECO:0008006" key="4">
    <source>
        <dbReference type="Google" id="ProtNLM"/>
    </source>
</evidence>
<keyword evidence="3" id="KW-1185">Reference proteome</keyword>
<protein>
    <recommendedName>
        <fullName evidence="4">DivIVA domain-containing protein</fullName>
    </recommendedName>
</protein>
<evidence type="ECO:0000313" key="3">
    <source>
        <dbReference type="Proteomes" id="UP000483018"/>
    </source>
</evidence>
<dbReference type="Proteomes" id="UP000483018">
    <property type="component" value="Unassembled WGS sequence"/>
</dbReference>
<accession>A0A7C8LJJ9</accession>
<evidence type="ECO:0000313" key="2">
    <source>
        <dbReference type="EMBL" id="KAE9630219.1"/>
    </source>
</evidence>
<dbReference type="InterPro" id="IPR007793">
    <property type="entry name" value="DivIVA_fam"/>
</dbReference>
<feature type="coiled-coil region" evidence="1">
    <location>
        <begin position="21"/>
        <end position="98"/>
    </location>
</feature>
<proteinExistence type="predicted"/>
<dbReference type="AlphaFoldDB" id="A0A7C8LJJ9"/>